<evidence type="ECO:0000313" key="3">
    <source>
        <dbReference type="EMBL" id="SFD07275.1"/>
    </source>
</evidence>
<dbReference type="STRING" id="1123397.SAMN05660831_00711"/>
<dbReference type="PROSITE" id="PS51819">
    <property type="entry name" value="VOC"/>
    <property type="match status" value="1"/>
</dbReference>
<keyword evidence="1" id="KW-0479">Metal-binding</keyword>
<dbReference type="PANTHER" id="PTHR21366:SF22">
    <property type="entry name" value="VOC DOMAIN-CONTAINING PROTEIN"/>
    <property type="match status" value="1"/>
</dbReference>
<dbReference type="Proteomes" id="UP000198611">
    <property type="component" value="Unassembled WGS sequence"/>
</dbReference>
<dbReference type="InterPro" id="IPR004360">
    <property type="entry name" value="Glyas_Fos-R_dOase_dom"/>
</dbReference>
<dbReference type="EMBL" id="FOMJ01000001">
    <property type="protein sequence ID" value="SFD07275.1"/>
    <property type="molecule type" value="Genomic_DNA"/>
</dbReference>
<protein>
    <submittedName>
        <fullName evidence="3">Glyoxylase I family protein</fullName>
    </submittedName>
</protein>
<dbReference type="Gene3D" id="3.10.180.10">
    <property type="entry name" value="2,3-Dihydroxybiphenyl 1,2-Dioxygenase, domain 1"/>
    <property type="match status" value="1"/>
</dbReference>
<name>A0A1I1PC28_9GAMM</name>
<evidence type="ECO:0000313" key="4">
    <source>
        <dbReference type="Proteomes" id="UP000198611"/>
    </source>
</evidence>
<gene>
    <name evidence="3" type="ORF">SAMN05660831_00711</name>
</gene>
<feature type="domain" description="VOC" evidence="2">
    <location>
        <begin position="5"/>
        <end position="122"/>
    </location>
</feature>
<dbReference type="PROSITE" id="PS00934">
    <property type="entry name" value="GLYOXALASE_I_1"/>
    <property type="match status" value="1"/>
</dbReference>
<organism evidence="3 4">
    <name type="scientific">Thiohalospira halophila DSM 15071</name>
    <dbReference type="NCBI Taxonomy" id="1123397"/>
    <lineage>
        <taxon>Bacteria</taxon>
        <taxon>Pseudomonadati</taxon>
        <taxon>Pseudomonadota</taxon>
        <taxon>Gammaproteobacteria</taxon>
        <taxon>Thiohalospirales</taxon>
        <taxon>Thiohalospiraceae</taxon>
        <taxon>Thiohalospira</taxon>
    </lineage>
</organism>
<dbReference type="SUPFAM" id="SSF54593">
    <property type="entry name" value="Glyoxalase/Bleomycin resistance protein/Dihydroxybiphenyl dioxygenase"/>
    <property type="match status" value="1"/>
</dbReference>
<dbReference type="InterPro" id="IPR037523">
    <property type="entry name" value="VOC_core"/>
</dbReference>
<dbReference type="Pfam" id="PF00903">
    <property type="entry name" value="Glyoxalase"/>
    <property type="match status" value="1"/>
</dbReference>
<keyword evidence="4" id="KW-1185">Reference proteome</keyword>
<dbReference type="AlphaFoldDB" id="A0A1I1PC28"/>
<dbReference type="InterPro" id="IPR029068">
    <property type="entry name" value="Glyas_Bleomycin-R_OHBP_Dase"/>
</dbReference>
<dbReference type="CDD" id="cd07245">
    <property type="entry name" value="VOC_like"/>
    <property type="match status" value="1"/>
</dbReference>
<evidence type="ECO:0000259" key="2">
    <source>
        <dbReference type="PROSITE" id="PS51819"/>
    </source>
</evidence>
<proteinExistence type="predicted"/>
<dbReference type="RefSeq" id="WP_143613136.1">
    <property type="nucleotide sequence ID" value="NZ_FOMJ01000001.1"/>
</dbReference>
<dbReference type="GO" id="GO:0004462">
    <property type="term" value="F:lactoylglutathione lyase activity"/>
    <property type="evidence" value="ECO:0007669"/>
    <property type="project" value="InterPro"/>
</dbReference>
<dbReference type="InterPro" id="IPR050383">
    <property type="entry name" value="GlyoxalaseI/FosfomycinResist"/>
</dbReference>
<dbReference type="GO" id="GO:0046872">
    <property type="term" value="F:metal ion binding"/>
    <property type="evidence" value="ECO:0007669"/>
    <property type="project" value="UniProtKB-KW"/>
</dbReference>
<reference evidence="3 4" key="1">
    <citation type="submission" date="2016-10" db="EMBL/GenBank/DDBJ databases">
        <authorList>
            <person name="de Groot N.N."/>
        </authorList>
    </citation>
    <scope>NUCLEOTIDE SEQUENCE [LARGE SCALE GENOMIC DNA]</scope>
    <source>
        <strain evidence="3 4">HL3</strain>
    </source>
</reference>
<evidence type="ECO:0000256" key="1">
    <source>
        <dbReference type="ARBA" id="ARBA00022723"/>
    </source>
</evidence>
<accession>A0A1I1PC28</accession>
<dbReference type="PANTHER" id="PTHR21366">
    <property type="entry name" value="GLYOXALASE FAMILY PROTEIN"/>
    <property type="match status" value="1"/>
</dbReference>
<sequence length="125" mass="13536">MTITDIHHVAVLVADLERSLAFYRDLLGLAEDPARPDLGYPGAWLTIGRRQLHLMVLPDPDAGAERPEHGGRDRHIALTVDDIETLAGRLESAGVAVTRSRSGRAALFCRDPDGNALEFTALEAA</sequence>
<dbReference type="InterPro" id="IPR018146">
    <property type="entry name" value="Glyoxalase_1_CS"/>
</dbReference>
<dbReference type="OrthoDB" id="793940at2"/>